<keyword evidence="2" id="KW-1185">Reference proteome</keyword>
<evidence type="ECO:0000313" key="1">
    <source>
        <dbReference type="EMBL" id="KAJ7537418.1"/>
    </source>
</evidence>
<protein>
    <submittedName>
        <fullName evidence="1">Uncharacterized protein</fullName>
    </submittedName>
</protein>
<gene>
    <name evidence="1" type="ORF">O6H91_11G005100</name>
</gene>
<dbReference type="Proteomes" id="UP001162992">
    <property type="component" value="Chromosome 11"/>
</dbReference>
<comment type="caution">
    <text evidence="1">The sequence shown here is derived from an EMBL/GenBank/DDBJ whole genome shotgun (WGS) entry which is preliminary data.</text>
</comment>
<dbReference type="EMBL" id="CM055102">
    <property type="protein sequence ID" value="KAJ7537418.1"/>
    <property type="molecule type" value="Genomic_DNA"/>
</dbReference>
<organism evidence="1 2">
    <name type="scientific">Diphasiastrum complanatum</name>
    <name type="common">Issler's clubmoss</name>
    <name type="synonym">Lycopodium complanatum</name>
    <dbReference type="NCBI Taxonomy" id="34168"/>
    <lineage>
        <taxon>Eukaryota</taxon>
        <taxon>Viridiplantae</taxon>
        <taxon>Streptophyta</taxon>
        <taxon>Embryophyta</taxon>
        <taxon>Tracheophyta</taxon>
        <taxon>Lycopodiopsida</taxon>
        <taxon>Lycopodiales</taxon>
        <taxon>Lycopodiaceae</taxon>
        <taxon>Lycopodioideae</taxon>
        <taxon>Diphasiastrum</taxon>
    </lineage>
</organism>
<sequence length="762" mass="85699">MKKSERMGKVKSNPSVFFDITIGGEVVGRIVMELFADSVPITAENFRALCTGEKGIGKVTGKPLHYRGTIFHRVIRGFMAQGGDFSKKDGSGGESIYGGKFKDESFQHHHSAPGVLSMANAGPDTNGSQFFLTFAATPHLDGKHVVFGKVVEGMDVLRRIEQQPISGSKHKPDLPIKIVNCGELSHGKDNGTTAEKGRKKSRKSKGYKERSSSDEDENDNKYKRKHKKASKDRRKRKRRHHYSESDSESTSESDPSSDSLSDTESTSSEISSSSEEDRRRKRKKRSSRKEQRRRHAKRRRERRREKKSRKDRKRKRKSKWSSESDYSDSESSSDTDSDSESESDTESDDNDVAKNQILKPKSTARVVDKSLQDSGKAQSLSPEAERLTSEAIEEFKESKEKDQDDAPSEDGLDEDGEFKKGVFLEATKGEEELAADFKPKEPTPEGRQLERSRSQSQSPRRSLSKSPKQRVSRSPSRSRSLSPDQSGSISRSVSKSPSRNPVSKKRSPSAAVAAPILKSRSPTPARSASPEGTPKRIRRGRGFSQQYSFARRYRTPSPDRSPPRSYRYAGRSIPERDYDRYDRSRSDRYGGYGGYRDRTPPRRYRTPPRYRRSRTRSRSLSRSRSPLVRRDRGRRTYSRSPSRSHSPHEERPRISDNLKARLGRQQAGSQSKDTDGNGSVRSGKNRSLSRSSHESRSPRRSASKSLSIRSDHEPSKDKVVAPSRRQRPASGSLSRSPSRSRSPPANRSLVSYGGGSPDSHSK</sequence>
<proteinExistence type="predicted"/>
<evidence type="ECO:0000313" key="2">
    <source>
        <dbReference type="Proteomes" id="UP001162992"/>
    </source>
</evidence>
<name>A0ACC2C5V6_DIPCM</name>
<accession>A0ACC2C5V6</accession>
<reference evidence="2" key="1">
    <citation type="journal article" date="2024" name="Proc. Natl. Acad. Sci. U.S.A.">
        <title>Extraordinary preservation of gene collinearity over three hundred million years revealed in homosporous lycophytes.</title>
        <authorList>
            <person name="Li C."/>
            <person name="Wickell D."/>
            <person name="Kuo L.Y."/>
            <person name="Chen X."/>
            <person name="Nie B."/>
            <person name="Liao X."/>
            <person name="Peng D."/>
            <person name="Ji J."/>
            <person name="Jenkins J."/>
            <person name="Williams M."/>
            <person name="Shu S."/>
            <person name="Plott C."/>
            <person name="Barry K."/>
            <person name="Rajasekar S."/>
            <person name="Grimwood J."/>
            <person name="Han X."/>
            <person name="Sun S."/>
            <person name="Hou Z."/>
            <person name="He W."/>
            <person name="Dai G."/>
            <person name="Sun C."/>
            <person name="Schmutz J."/>
            <person name="Leebens-Mack J.H."/>
            <person name="Li F.W."/>
            <person name="Wang L."/>
        </authorList>
    </citation>
    <scope>NUCLEOTIDE SEQUENCE [LARGE SCALE GENOMIC DNA]</scope>
    <source>
        <strain evidence="2">cv. PW_Plant_1</strain>
    </source>
</reference>